<dbReference type="Pfam" id="PF00884">
    <property type="entry name" value="Sulfatase"/>
    <property type="match status" value="1"/>
</dbReference>
<dbReference type="GO" id="GO:0004065">
    <property type="term" value="F:arylsulfatase activity"/>
    <property type="evidence" value="ECO:0007669"/>
    <property type="project" value="TreeGrafter"/>
</dbReference>
<dbReference type="Proteomes" id="UP000198339">
    <property type="component" value="Unassembled WGS sequence"/>
</dbReference>
<dbReference type="Gene3D" id="3.40.720.10">
    <property type="entry name" value="Alkaline Phosphatase, subunit A"/>
    <property type="match status" value="1"/>
</dbReference>
<dbReference type="PANTHER" id="PTHR42693:SF33">
    <property type="entry name" value="ARYLSULFATASE"/>
    <property type="match status" value="1"/>
</dbReference>
<evidence type="ECO:0000256" key="2">
    <source>
        <dbReference type="ARBA" id="ARBA00022723"/>
    </source>
</evidence>
<dbReference type="GO" id="GO:0046872">
    <property type="term" value="F:metal ion binding"/>
    <property type="evidence" value="ECO:0007669"/>
    <property type="project" value="UniProtKB-KW"/>
</dbReference>
<evidence type="ECO:0000259" key="6">
    <source>
        <dbReference type="Pfam" id="PF00884"/>
    </source>
</evidence>
<dbReference type="EMBL" id="FZPA01000003">
    <property type="protein sequence ID" value="SNS65022.1"/>
    <property type="molecule type" value="Genomic_DNA"/>
</dbReference>
<proteinExistence type="inferred from homology"/>
<dbReference type="PANTHER" id="PTHR42693">
    <property type="entry name" value="ARYLSULFATASE FAMILY MEMBER"/>
    <property type="match status" value="1"/>
</dbReference>
<keyword evidence="4" id="KW-0106">Calcium</keyword>
<dbReference type="InterPro" id="IPR024607">
    <property type="entry name" value="Sulfatase_CS"/>
</dbReference>
<dbReference type="SUPFAM" id="SSF53649">
    <property type="entry name" value="Alkaline phosphatase-like"/>
    <property type="match status" value="1"/>
</dbReference>
<feature type="transmembrane region" description="Helical" evidence="5">
    <location>
        <begin position="596"/>
        <end position="614"/>
    </location>
</feature>
<dbReference type="Gene3D" id="3.30.1120.10">
    <property type="match status" value="1"/>
</dbReference>
<evidence type="ECO:0000256" key="1">
    <source>
        <dbReference type="ARBA" id="ARBA00008779"/>
    </source>
</evidence>
<evidence type="ECO:0000256" key="3">
    <source>
        <dbReference type="ARBA" id="ARBA00022801"/>
    </source>
</evidence>
<sequence>MAGRFSTGGSMPLRGILGRSAVIALCASFAVMPLRAAPVAAPAFPSPAPSQARAAHPNIVVLLADDWGFSDVGAFGAEFATPNIDALARAGTRFSNFHVAGSCSPTRAMLITGVMNHRNGLGNMAATIPPEHAGKPGYDTVLNHRVVTMGEMARAAGYRTYFTGKWHLGKDRARLPGARGYDRAFSLADAGADNFEQRPIEGMYDKADWFEDGKPATLPRHYYSSRFIVDKMIDYIDGGAASGKPFLASVNFLANHIPVQAPDSDIARYRAMYRDGWTALREARAKRAAALGIVPEGTPMVTMATTRDWAKLDADERKAAARVMQAYAGMASAMDREIGRLVAHLKATGQYENTIFVFLSDNGPEPTNPYASLRNRLFLNLHYDTSLANIGRRNSLSAIGPGWASAAASPLSGYKFSAAEGGLRVPLIVAWPGHASVRAGAISNGFAHVTDIVPTLAELAGLPLPQGEWKGRRVEPVVGRSLVPMLKGAADSVHGDTPLGYELSGNAALFRGNYKLVRNLPPTGNGRWRLFDIVADPGETRDLAAEMPDRFAAMQADYRAFARANGVLDMPPGYTADAQINAYAWEHQGKKRAIRLAAAAGGVLALLIGLVWAWRRRRRRARSWSLS</sequence>
<dbReference type="InterPro" id="IPR050738">
    <property type="entry name" value="Sulfatase"/>
</dbReference>
<keyword evidence="5" id="KW-1133">Transmembrane helix</keyword>
<name>A0A239G8I1_9SPHN</name>
<evidence type="ECO:0000256" key="4">
    <source>
        <dbReference type="ARBA" id="ARBA00022837"/>
    </source>
</evidence>
<organism evidence="7 8">
    <name type="scientific">Sphingopyxis indica</name>
    <dbReference type="NCBI Taxonomy" id="436663"/>
    <lineage>
        <taxon>Bacteria</taxon>
        <taxon>Pseudomonadati</taxon>
        <taxon>Pseudomonadota</taxon>
        <taxon>Alphaproteobacteria</taxon>
        <taxon>Sphingomonadales</taxon>
        <taxon>Sphingomonadaceae</taxon>
        <taxon>Sphingopyxis</taxon>
    </lineage>
</organism>
<dbReference type="AlphaFoldDB" id="A0A239G8I1"/>
<keyword evidence="5" id="KW-0812">Transmembrane</keyword>
<evidence type="ECO:0000313" key="7">
    <source>
        <dbReference type="EMBL" id="SNS65022.1"/>
    </source>
</evidence>
<reference evidence="7 8" key="1">
    <citation type="submission" date="2017-06" db="EMBL/GenBank/DDBJ databases">
        <authorList>
            <person name="Kim H.J."/>
            <person name="Triplett B.A."/>
        </authorList>
    </citation>
    <scope>NUCLEOTIDE SEQUENCE [LARGE SCALE GENOMIC DNA]</scope>
    <source>
        <strain evidence="7 8">DS15</strain>
    </source>
</reference>
<gene>
    <name evidence="7" type="ORF">SAMN06295955_10355</name>
</gene>
<evidence type="ECO:0000256" key="5">
    <source>
        <dbReference type="SAM" id="Phobius"/>
    </source>
</evidence>
<keyword evidence="8" id="KW-1185">Reference proteome</keyword>
<dbReference type="InterPro" id="IPR000917">
    <property type="entry name" value="Sulfatase_N"/>
</dbReference>
<keyword evidence="5" id="KW-0472">Membrane</keyword>
<keyword evidence="3" id="KW-0378">Hydrolase</keyword>
<accession>A0A239G8I1</accession>
<keyword evidence="2" id="KW-0479">Metal-binding</keyword>
<protein>
    <submittedName>
        <fullName evidence="7">Arylsulfatase/uncharacterized sulfatase</fullName>
    </submittedName>
</protein>
<comment type="similarity">
    <text evidence="1">Belongs to the sulfatase family.</text>
</comment>
<evidence type="ECO:0000313" key="8">
    <source>
        <dbReference type="Proteomes" id="UP000198339"/>
    </source>
</evidence>
<dbReference type="CDD" id="cd16025">
    <property type="entry name" value="PAS_like"/>
    <property type="match status" value="1"/>
</dbReference>
<dbReference type="InterPro" id="IPR017850">
    <property type="entry name" value="Alkaline_phosphatase_core_sf"/>
</dbReference>
<dbReference type="PROSITE" id="PS00523">
    <property type="entry name" value="SULFATASE_1"/>
    <property type="match status" value="1"/>
</dbReference>
<feature type="domain" description="Sulfatase N-terminal" evidence="6">
    <location>
        <begin position="57"/>
        <end position="461"/>
    </location>
</feature>